<dbReference type="PROSITE" id="PS50887">
    <property type="entry name" value="GGDEF"/>
    <property type="match status" value="1"/>
</dbReference>
<evidence type="ECO:0000313" key="5">
    <source>
        <dbReference type="EMBL" id="HGB31306.1"/>
    </source>
</evidence>
<keyword evidence="2" id="KW-1133">Transmembrane helix</keyword>
<dbReference type="PROSITE" id="PS50885">
    <property type="entry name" value="HAMP"/>
    <property type="match status" value="1"/>
</dbReference>
<dbReference type="PANTHER" id="PTHR45138">
    <property type="entry name" value="REGULATORY COMPONENTS OF SENSORY TRANSDUCTION SYSTEM"/>
    <property type="match status" value="1"/>
</dbReference>
<dbReference type="InterPro" id="IPR003660">
    <property type="entry name" value="HAMP_dom"/>
</dbReference>
<feature type="domain" description="HAMP" evidence="3">
    <location>
        <begin position="251"/>
        <end position="303"/>
    </location>
</feature>
<dbReference type="GO" id="GO:0005886">
    <property type="term" value="C:plasma membrane"/>
    <property type="evidence" value="ECO:0007669"/>
    <property type="project" value="TreeGrafter"/>
</dbReference>
<organism evidence="5">
    <name type="scientific">Dictyoglomus turgidum</name>
    <dbReference type="NCBI Taxonomy" id="513050"/>
    <lineage>
        <taxon>Bacteria</taxon>
        <taxon>Pseudomonadati</taxon>
        <taxon>Dictyoglomota</taxon>
        <taxon>Dictyoglomia</taxon>
        <taxon>Dictyoglomales</taxon>
        <taxon>Dictyoglomaceae</taxon>
        <taxon>Dictyoglomus</taxon>
    </lineage>
</organism>
<dbReference type="GO" id="GO:0052621">
    <property type="term" value="F:diguanylate cyclase activity"/>
    <property type="evidence" value="ECO:0007669"/>
    <property type="project" value="UniProtKB-EC"/>
</dbReference>
<feature type="transmembrane region" description="Helical" evidence="2">
    <location>
        <begin position="228"/>
        <end position="254"/>
    </location>
</feature>
<sequence length="464" mass="55129">MILVITNLFISFLFILGEIHFVKNVFRENINKEIRSTQILFSKLVEKEKKILVANLSDYIYWRDLGEKGVKRRDKEFLKANINPWIKNTLRYDVILFTKEGEIITSSLRNVPKDLLKEKGKEIEVFFYSFGEKVFLCVVGPIMSDDKKYFYDAYLLFAKPIDDEIIKEWENFLDAKITILNIGYVRKENLRNYYGYPYYHIEIPLNESTLAHIEKESKTIYLIYRSSLIMLISFTLFILISSLLISQFLISYIMKPFEKLVLLAKEIEKGNYDVDLDIYRNDEIGNFMRAFKNMIEKVKEREERLLLEKNIMKDMAYLDVLTQTYNRRYLDIIFEELVNKNIPFSLVFIDLDNFKDVNDKFGHDKGDQILREVGMFLKDNFRSDDVIIRYGGDEFCVILLHTSREVAEKIMKRTLRDFKEKFSNIDGINLEFSFGIASYPEDGKLLEDLIKIADERMYKDKKKR</sequence>
<evidence type="ECO:0000259" key="4">
    <source>
        <dbReference type="PROSITE" id="PS50887"/>
    </source>
</evidence>
<dbReference type="GO" id="GO:0043709">
    <property type="term" value="P:cell adhesion involved in single-species biofilm formation"/>
    <property type="evidence" value="ECO:0007669"/>
    <property type="project" value="TreeGrafter"/>
</dbReference>
<dbReference type="SMART" id="SM00267">
    <property type="entry name" value="GGDEF"/>
    <property type="match status" value="1"/>
</dbReference>
<dbReference type="SUPFAM" id="SSF158472">
    <property type="entry name" value="HAMP domain-like"/>
    <property type="match status" value="1"/>
</dbReference>
<dbReference type="GO" id="GO:0007165">
    <property type="term" value="P:signal transduction"/>
    <property type="evidence" value="ECO:0007669"/>
    <property type="project" value="InterPro"/>
</dbReference>
<evidence type="ECO:0000256" key="2">
    <source>
        <dbReference type="SAM" id="Phobius"/>
    </source>
</evidence>
<dbReference type="NCBIfam" id="TIGR00254">
    <property type="entry name" value="GGDEF"/>
    <property type="match status" value="1"/>
</dbReference>
<dbReference type="EC" id="2.7.7.65" evidence="1"/>
<dbReference type="CDD" id="cd01949">
    <property type="entry name" value="GGDEF"/>
    <property type="match status" value="1"/>
</dbReference>
<dbReference type="Pfam" id="PF00672">
    <property type="entry name" value="HAMP"/>
    <property type="match status" value="1"/>
</dbReference>
<dbReference type="Gene3D" id="3.30.70.270">
    <property type="match status" value="1"/>
</dbReference>
<evidence type="ECO:0000256" key="1">
    <source>
        <dbReference type="ARBA" id="ARBA00012528"/>
    </source>
</evidence>
<dbReference type="Pfam" id="PF05228">
    <property type="entry name" value="CHASE4"/>
    <property type="match status" value="1"/>
</dbReference>
<protein>
    <recommendedName>
        <fullName evidence="1">diguanylate cyclase</fullName>
        <ecNumber evidence="1">2.7.7.65</ecNumber>
    </recommendedName>
</protein>
<feature type="domain" description="GGDEF" evidence="4">
    <location>
        <begin position="342"/>
        <end position="464"/>
    </location>
</feature>
<feature type="transmembrane region" description="Helical" evidence="2">
    <location>
        <begin position="6"/>
        <end position="26"/>
    </location>
</feature>
<comment type="caution">
    <text evidence="5">The sequence shown here is derived from an EMBL/GenBank/DDBJ whole genome shotgun (WGS) entry which is preliminary data.</text>
</comment>
<dbReference type="Gene3D" id="6.10.340.10">
    <property type="match status" value="1"/>
</dbReference>
<dbReference type="InterPro" id="IPR043128">
    <property type="entry name" value="Rev_trsase/Diguanyl_cyclase"/>
</dbReference>
<dbReference type="EMBL" id="DTGA01000130">
    <property type="protein sequence ID" value="HGB31306.1"/>
    <property type="molecule type" value="Genomic_DNA"/>
</dbReference>
<reference evidence="5" key="1">
    <citation type="journal article" date="2020" name="mSystems">
        <title>Genome- and Community-Level Interaction Insights into Carbon Utilization and Element Cycling Functions of Hydrothermarchaeota in Hydrothermal Sediment.</title>
        <authorList>
            <person name="Zhou Z."/>
            <person name="Liu Y."/>
            <person name="Xu W."/>
            <person name="Pan J."/>
            <person name="Luo Z.H."/>
            <person name="Li M."/>
        </authorList>
    </citation>
    <scope>NUCLEOTIDE SEQUENCE [LARGE SCALE GENOMIC DNA]</scope>
    <source>
        <strain evidence="5">SpSt-751</strain>
    </source>
</reference>
<dbReference type="SUPFAM" id="SSF55073">
    <property type="entry name" value="Nucleotide cyclase"/>
    <property type="match status" value="1"/>
</dbReference>
<name>A0A7C3WMF1_9BACT</name>
<dbReference type="PANTHER" id="PTHR45138:SF6">
    <property type="entry name" value="DIGUANYLATE CYCLASE DGCN"/>
    <property type="match status" value="1"/>
</dbReference>
<keyword evidence="2" id="KW-0472">Membrane</keyword>
<dbReference type="Pfam" id="PF00990">
    <property type="entry name" value="GGDEF"/>
    <property type="match status" value="1"/>
</dbReference>
<dbReference type="CDD" id="cd06225">
    <property type="entry name" value="HAMP"/>
    <property type="match status" value="1"/>
</dbReference>
<dbReference type="AlphaFoldDB" id="A0A7C3WMF1"/>
<dbReference type="FunFam" id="3.30.70.270:FF:000001">
    <property type="entry name" value="Diguanylate cyclase domain protein"/>
    <property type="match status" value="1"/>
</dbReference>
<dbReference type="GO" id="GO:1902201">
    <property type="term" value="P:negative regulation of bacterial-type flagellum-dependent cell motility"/>
    <property type="evidence" value="ECO:0007669"/>
    <property type="project" value="TreeGrafter"/>
</dbReference>
<gene>
    <name evidence="5" type="ORF">ENV35_05465</name>
</gene>
<keyword evidence="2" id="KW-0812">Transmembrane</keyword>
<dbReference type="SMART" id="SM00304">
    <property type="entry name" value="HAMP"/>
    <property type="match status" value="1"/>
</dbReference>
<accession>A0A7C3WMF1</accession>
<dbReference type="InterPro" id="IPR029787">
    <property type="entry name" value="Nucleotide_cyclase"/>
</dbReference>
<dbReference type="InterPro" id="IPR050469">
    <property type="entry name" value="Diguanylate_Cyclase"/>
</dbReference>
<dbReference type="InterPro" id="IPR007892">
    <property type="entry name" value="CHASE4"/>
</dbReference>
<proteinExistence type="predicted"/>
<evidence type="ECO:0000259" key="3">
    <source>
        <dbReference type="PROSITE" id="PS50885"/>
    </source>
</evidence>
<dbReference type="InterPro" id="IPR000160">
    <property type="entry name" value="GGDEF_dom"/>
</dbReference>